<dbReference type="AlphaFoldDB" id="A0A1Q5Q4V1"/>
<proteinExistence type="predicted"/>
<dbReference type="EMBL" id="MQVR01000006">
    <property type="protein sequence ID" value="OKL54857.1"/>
    <property type="molecule type" value="Genomic_DNA"/>
</dbReference>
<accession>A0A1Q5Q4V1</accession>
<evidence type="ECO:0000313" key="2">
    <source>
        <dbReference type="Proteomes" id="UP000185628"/>
    </source>
</evidence>
<dbReference type="RefSeq" id="WP_073715707.1">
    <property type="nucleotide sequence ID" value="NZ_MQVR01000006.1"/>
</dbReference>
<dbReference type="Proteomes" id="UP000185628">
    <property type="component" value="Unassembled WGS sequence"/>
</dbReference>
<dbReference type="Pfam" id="PF13671">
    <property type="entry name" value="AAA_33"/>
    <property type="match status" value="1"/>
</dbReference>
<protein>
    <recommendedName>
        <fullName evidence="3">(d)CMP kinase</fullName>
    </recommendedName>
</protein>
<reference evidence="2" key="1">
    <citation type="submission" date="2016-12" db="EMBL/GenBank/DDBJ databases">
        <authorList>
            <person name="Meng X."/>
        </authorList>
    </citation>
    <scope>NUCLEOTIDE SEQUENCE [LARGE SCALE GENOMIC DNA]</scope>
    <source>
        <strain evidence="2">DSM 19116</strain>
    </source>
</reference>
<evidence type="ECO:0000313" key="1">
    <source>
        <dbReference type="EMBL" id="OKL54857.1"/>
    </source>
</evidence>
<organism evidence="1 2">
    <name type="scientific">Bowdeniella nasicola</name>
    <dbReference type="NCBI Taxonomy" id="208480"/>
    <lineage>
        <taxon>Bacteria</taxon>
        <taxon>Bacillati</taxon>
        <taxon>Actinomycetota</taxon>
        <taxon>Actinomycetes</taxon>
        <taxon>Actinomycetales</taxon>
        <taxon>Actinomycetaceae</taxon>
        <taxon>Bowdeniella</taxon>
    </lineage>
</organism>
<name>A0A1Q5Q4V1_9ACTO</name>
<gene>
    <name evidence="1" type="ORF">BSZ39_01915</name>
</gene>
<sequence>MTRPHPPRAIIAVDGATGAGKTTLATALARQLGGVVLSLDSLCHGWVDLSGGVARGGALAAEFKASGELRYRPYDWVNARVSETPIQARGHVLIVDGCGAASDEFVAAAGGPIWDAVVFAQASTREREARIAARDDYDWSEHRGPWQAQHDALSYAASLDVPSVIVG</sequence>
<dbReference type="SUPFAM" id="SSF52540">
    <property type="entry name" value="P-loop containing nucleoside triphosphate hydrolases"/>
    <property type="match status" value="1"/>
</dbReference>
<keyword evidence="2" id="KW-1185">Reference proteome</keyword>
<comment type="caution">
    <text evidence="1">The sequence shown here is derived from an EMBL/GenBank/DDBJ whole genome shotgun (WGS) entry which is preliminary data.</text>
</comment>
<evidence type="ECO:0008006" key="3">
    <source>
        <dbReference type="Google" id="ProtNLM"/>
    </source>
</evidence>
<dbReference type="Gene3D" id="3.40.50.300">
    <property type="entry name" value="P-loop containing nucleotide triphosphate hydrolases"/>
    <property type="match status" value="1"/>
</dbReference>
<dbReference type="InterPro" id="IPR027417">
    <property type="entry name" value="P-loop_NTPase"/>
</dbReference>
<dbReference type="OrthoDB" id="3192509at2"/>